<dbReference type="EMBL" id="JABCKI010006433">
    <property type="protein sequence ID" value="KAG5634393.1"/>
    <property type="molecule type" value="Genomic_DNA"/>
</dbReference>
<reference evidence="2" key="1">
    <citation type="submission" date="2021-02" db="EMBL/GenBank/DDBJ databases">
        <authorList>
            <person name="Nieuwenhuis M."/>
            <person name="Van De Peppel L.J.J."/>
        </authorList>
    </citation>
    <scope>NUCLEOTIDE SEQUENCE</scope>
    <source>
        <strain evidence="2">D49</strain>
    </source>
</reference>
<name>A0A9P7K2L9_9AGAR</name>
<feature type="region of interest" description="Disordered" evidence="1">
    <location>
        <begin position="82"/>
        <end position="113"/>
    </location>
</feature>
<dbReference type="Proteomes" id="UP000717328">
    <property type="component" value="Unassembled WGS sequence"/>
</dbReference>
<proteinExistence type="predicted"/>
<keyword evidence="3" id="KW-1185">Reference proteome</keyword>
<evidence type="ECO:0000313" key="2">
    <source>
        <dbReference type="EMBL" id="KAG5634393.1"/>
    </source>
</evidence>
<comment type="caution">
    <text evidence="2">The sequence shown here is derived from an EMBL/GenBank/DDBJ whole genome shotgun (WGS) entry which is preliminary data.</text>
</comment>
<protein>
    <submittedName>
        <fullName evidence="2">Uncharacterized protein</fullName>
    </submittedName>
</protein>
<reference evidence="2" key="2">
    <citation type="submission" date="2021-10" db="EMBL/GenBank/DDBJ databases">
        <title>Phylogenomics reveals ancestral predisposition of the termite-cultivated fungus Termitomyces towards a domesticated lifestyle.</title>
        <authorList>
            <person name="Auxier B."/>
            <person name="Grum-Grzhimaylo A."/>
            <person name="Cardenas M.E."/>
            <person name="Lodge J.D."/>
            <person name="Laessoe T."/>
            <person name="Pedersen O."/>
            <person name="Smith M.E."/>
            <person name="Kuyper T.W."/>
            <person name="Franco-Molano E.A."/>
            <person name="Baroni T.J."/>
            <person name="Aanen D.K."/>
        </authorList>
    </citation>
    <scope>NUCLEOTIDE SEQUENCE</scope>
    <source>
        <strain evidence="2">D49</strain>
    </source>
</reference>
<sequence length="113" mass="12869">MIANLGTLPRRCPTAKTVFVTTKWSDLRTEKNGSSKEAKLLKVMDWKKISAMARWPNPKDSAPLNIMNYILGKEFIGKAPEILKERDKPNEANEPLEQMEELGESNQPEELNQ</sequence>
<evidence type="ECO:0000256" key="1">
    <source>
        <dbReference type="SAM" id="MobiDB-lite"/>
    </source>
</evidence>
<accession>A0A9P7K2L9</accession>
<organism evidence="2 3">
    <name type="scientific">Sphagnurus paluster</name>
    <dbReference type="NCBI Taxonomy" id="117069"/>
    <lineage>
        <taxon>Eukaryota</taxon>
        <taxon>Fungi</taxon>
        <taxon>Dikarya</taxon>
        <taxon>Basidiomycota</taxon>
        <taxon>Agaricomycotina</taxon>
        <taxon>Agaricomycetes</taxon>
        <taxon>Agaricomycetidae</taxon>
        <taxon>Agaricales</taxon>
        <taxon>Tricholomatineae</taxon>
        <taxon>Lyophyllaceae</taxon>
        <taxon>Sphagnurus</taxon>
    </lineage>
</organism>
<feature type="compositionally biased region" description="Polar residues" evidence="1">
    <location>
        <begin position="104"/>
        <end position="113"/>
    </location>
</feature>
<feature type="compositionally biased region" description="Basic and acidic residues" evidence="1">
    <location>
        <begin position="82"/>
        <end position="91"/>
    </location>
</feature>
<gene>
    <name evidence="2" type="ORF">H0H81_002119</name>
</gene>
<evidence type="ECO:0000313" key="3">
    <source>
        <dbReference type="Proteomes" id="UP000717328"/>
    </source>
</evidence>
<dbReference type="AlphaFoldDB" id="A0A9P7K2L9"/>